<protein>
    <submittedName>
        <fullName evidence="1">Uncharacterized protein</fullName>
    </submittedName>
</protein>
<dbReference type="AlphaFoldDB" id="A0A1I0YFJ3"/>
<evidence type="ECO:0000313" key="2">
    <source>
        <dbReference type="Proteomes" id="UP000198619"/>
    </source>
</evidence>
<accession>A0A1I0YFJ3</accession>
<name>A0A1I0YFJ3_9CLOT</name>
<dbReference type="OrthoDB" id="1958019at2"/>
<organism evidence="1 2">
    <name type="scientific">Clostridium frigidicarnis</name>
    <dbReference type="NCBI Taxonomy" id="84698"/>
    <lineage>
        <taxon>Bacteria</taxon>
        <taxon>Bacillati</taxon>
        <taxon>Bacillota</taxon>
        <taxon>Clostridia</taxon>
        <taxon>Eubacteriales</taxon>
        <taxon>Clostridiaceae</taxon>
        <taxon>Clostridium</taxon>
    </lineage>
</organism>
<proteinExistence type="predicted"/>
<evidence type="ECO:0000313" key="1">
    <source>
        <dbReference type="EMBL" id="SFB11280.1"/>
    </source>
</evidence>
<gene>
    <name evidence="1" type="ORF">SAMN04488528_1012106</name>
</gene>
<dbReference type="Proteomes" id="UP000198619">
    <property type="component" value="Unassembled WGS sequence"/>
</dbReference>
<dbReference type="EMBL" id="FOKI01000012">
    <property type="protein sequence ID" value="SFB11280.1"/>
    <property type="molecule type" value="Genomic_DNA"/>
</dbReference>
<keyword evidence="2" id="KW-1185">Reference proteome</keyword>
<dbReference type="RefSeq" id="WP_090040918.1">
    <property type="nucleotide sequence ID" value="NZ_FOKI01000012.1"/>
</dbReference>
<sequence length="608" mass="71163">MTYCLAWKQNNKIFMLGDSLLSSESEEIIQSKYSTIGEVHGKYNGYFVEESCSKLFQLNGMLIAFAGNTDKVNNIIDELIYKKDNFKLEEIFESITTSGILNLGTEVLIALSIDGINRLFYLNGNCYEEIQTFKCIGNGKNINNLTDTLMNFTKGFEFEKNSTKTIITKIVAFLQIIIYKNGFLKYGVGGTVCGGVFDNGITNWNDDVFYYLYEKNVNERNTFNVIIRDNIICTGSDFIDSLKVFASLHKESNSRGDKFTRKLLKIVNSIHLRFIVYYSNYYNCIYFCDSHGDALVSTCYRFQKKVSDELIKFALIHPSYFEIELMSRKSDEKINIPVFYIEPQKMEFITREQLIKLGSVTGYIEDKEEEYDIDLSYLSIPNVNISEFGSQFYDDIDNVVFIDFRYFYNQIVERINYYRNIDIEISNISILKSLEKHLERIIPSETRTEIIIYACYEDDYTLSGCDLFDIFCSEVPEAYQFYFSDDEYQYTVNNNITWFLKNYYVNEKYFGFCKTILIIDNYDIDAYLNCMPLNNYYPETTDIILIRNHNYDSRIQTPIVYYVIDYFIDHILGISLEIASLWDSFKDTDAESDIIKTINKEIRLKQID</sequence>
<reference evidence="1 2" key="1">
    <citation type="submission" date="2016-10" db="EMBL/GenBank/DDBJ databases">
        <authorList>
            <person name="de Groot N.N."/>
        </authorList>
    </citation>
    <scope>NUCLEOTIDE SEQUENCE [LARGE SCALE GENOMIC DNA]</scope>
    <source>
        <strain evidence="1 2">DSM 12271</strain>
    </source>
</reference>